<comment type="caution">
    <text evidence="1">The sequence shown here is derived from an EMBL/GenBank/DDBJ whole genome shotgun (WGS) entry which is preliminary data.</text>
</comment>
<reference evidence="1" key="1">
    <citation type="submission" date="2019-08" db="EMBL/GenBank/DDBJ databases">
        <authorList>
            <person name="Kucharzyk K."/>
            <person name="Murdoch R.W."/>
            <person name="Higgins S."/>
            <person name="Loffler F."/>
        </authorList>
    </citation>
    <scope>NUCLEOTIDE SEQUENCE</scope>
</reference>
<protein>
    <submittedName>
        <fullName evidence="1">Uncharacterized protein</fullName>
    </submittedName>
</protein>
<sequence length="137" mass="15767">MHLGISYKRTDAIYRLGCDTVFFAEPESPEIDQRGTGYIEHPIGLLRDFHRLVENNTKERIHFHRFIPVYLRYDGGGVEGIDGVIIPLQCLLYLFIQCLGIAVFDVVRGMQTAGCFEILRFFLAAEKHHGTEQHKCR</sequence>
<name>A0A644VRZ9_9ZZZZ</name>
<evidence type="ECO:0000313" key="1">
    <source>
        <dbReference type="EMBL" id="MPL94106.1"/>
    </source>
</evidence>
<organism evidence="1">
    <name type="scientific">bioreactor metagenome</name>
    <dbReference type="NCBI Taxonomy" id="1076179"/>
    <lineage>
        <taxon>unclassified sequences</taxon>
        <taxon>metagenomes</taxon>
        <taxon>ecological metagenomes</taxon>
    </lineage>
</organism>
<dbReference type="EMBL" id="VSSQ01000414">
    <property type="protein sequence ID" value="MPL94106.1"/>
    <property type="molecule type" value="Genomic_DNA"/>
</dbReference>
<accession>A0A644VRZ9</accession>
<gene>
    <name evidence="1" type="ORF">SDC9_40254</name>
</gene>
<dbReference type="AlphaFoldDB" id="A0A644VRZ9"/>
<proteinExistence type="predicted"/>